<sequence>MVTHVTTDDWKEEMAELREYGEVPSLELSADYYHKDNVSGGPAYVLTLSQLPSVDGRFLNEEHETTLINYLRIVFMNGGFGRIEDAQRTESFQQFYDRVKPKLTMV</sequence>
<accession>A0AAP2E117</accession>
<name>A0AAP2E117_9BACT</name>
<gene>
    <name evidence="1" type="ORF">KK062_22500</name>
</gene>
<protein>
    <submittedName>
        <fullName evidence="1">Uncharacterized protein</fullName>
    </submittedName>
</protein>
<evidence type="ECO:0000313" key="2">
    <source>
        <dbReference type="Proteomes" id="UP001319080"/>
    </source>
</evidence>
<dbReference type="AlphaFoldDB" id="A0AAP2E117"/>
<dbReference type="EMBL" id="JAHESE010000028">
    <property type="protein sequence ID" value="MBT1711031.1"/>
    <property type="molecule type" value="Genomic_DNA"/>
</dbReference>
<dbReference type="Proteomes" id="UP001319080">
    <property type="component" value="Unassembled WGS sequence"/>
</dbReference>
<keyword evidence="2" id="KW-1185">Reference proteome</keyword>
<proteinExistence type="predicted"/>
<reference evidence="1 2" key="1">
    <citation type="submission" date="2021-05" db="EMBL/GenBank/DDBJ databases">
        <title>A Polyphasic approach of four new species of the genus Ohtaekwangia: Ohtaekwangia histidinii sp. nov., Ohtaekwangia cretensis sp. nov., Ohtaekwangia indiensis sp. nov., Ohtaekwangia reichenbachii sp. nov. from diverse environment.</title>
        <authorList>
            <person name="Octaviana S."/>
        </authorList>
    </citation>
    <scope>NUCLEOTIDE SEQUENCE [LARGE SCALE GENOMIC DNA]</scope>
    <source>
        <strain evidence="1 2">PWU5</strain>
    </source>
</reference>
<evidence type="ECO:0000313" key="1">
    <source>
        <dbReference type="EMBL" id="MBT1711031.1"/>
    </source>
</evidence>
<comment type="caution">
    <text evidence="1">The sequence shown here is derived from an EMBL/GenBank/DDBJ whole genome shotgun (WGS) entry which is preliminary data.</text>
</comment>
<organism evidence="1 2">
    <name type="scientific">Dawidia cretensis</name>
    <dbReference type="NCBI Taxonomy" id="2782350"/>
    <lineage>
        <taxon>Bacteria</taxon>
        <taxon>Pseudomonadati</taxon>
        <taxon>Bacteroidota</taxon>
        <taxon>Cytophagia</taxon>
        <taxon>Cytophagales</taxon>
        <taxon>Chryseotaleaceae</taxon>
        <taxon>Dawidia</taxon>
    </lineage>
</organism>